<feature type="transmembrane region" description="Helical" evidence="1">
    <location>
        <begin position="6"/>
        <end position="29"/>
    </location>
</feature>
<accession>A0ABN8HVG7</accession>
<sequence length="116" mass="13108">MTNPNITVIYWCVVDMMLITYFIVGALSLSCEGTVLAKECGVNEEYADCKITCPPQFCNNSYTDYGICPENPKCEPGCNCKKDYLRDSYGTCVFNEDCPPPSIQNLKKIIPWDECY</sequence>
<protein>
    <recommendedName>
        <fullName evidence="2">TIL domain-containing protein</fullName>
    </recommendedName>
</protein>
<dbReference type="CDD" id="cd19941">
    <property type="entry name" value="TIL"/>
    <property type="match status" value="1"/>
</dbReference>
<evidence type="ECO:0000256" key="1">
    <source>
        <dbReference type="SAM" id="Phobius"/>
    </source>
</evidence>
<dbReference type="Gene3D" id="2.10.25.10">
    <property type="entry name" value="Laminin"/>
    <property type="match status" value="1"/>
</dbReference>
<gene>
    <name evidence="3" type="ORF">IPOD504_LOCUS2729</name>
</gene>
<dbReference type="InterPro" id="IPR002919">
    <property type="entry name" value="TIL_dom"/>
</dbReference>
<name>A0ABN8HVG7_9NEOP</name>
<feature type="domain" description="TIL" evidence="2">
    <location>
        <begin position="40"/>
        <end position="98"/>
    </location>
</feature>
<keyword evidence="1" id="KW-0812">Transmembrane</keyword>
<keyword evidence="4" id="KW-1185">Reference proteome</keyword>
<dbReference type="SUPFAM" id="SSF57567">
    <property type="entry name" value="Serine protease inhibitors"/>
    <property type="match status" value="1"/>
</dbReference>
<organism evidence="3 4">
    <name type="scientific">Iphiclides podalirius</name>
    <name type="common">scarce swallowtail</name>
    <dbReference type="NCBI Taxonomy" id="110791"/>
    <lineage>
        <taxon>Eukaryota</taxon>
        <taxon>Metazoa</taxon>
        <taxon>Ecdysozoa</taxon>
        <taxon>Arthropoda</taxon>
        <taxon>Hexapoda</taxon>
        <taxon>Insecta</taxon>
        <taxon>Pterygota</taxon>
        <taxon>Neoptera</taxon>
        <taxon>Endopterygota</taxon>
        <taxon>Lepidoptera</taxon>
        <taxon>Glossata</taxon>
        <taxon>Ditrysia</taxon>
        <taxon>Papilionoidea</taxon>
        <taxon>Papilionidae</taxon>
        <taxon>Papilioninae</taxon>
        <taxon>Iphiclides</taxon>
    </lineage>
</organism>
<evidence type="ECO:0000259" key="2">
    <source>
        <dbReference type="Pfam" id="PF01826"/>
    </source>
</evidence>
<dbReference type="EMBL" id="OW152824">
    <property type="protein sequence ID" value="CAH2040677.1"/>
    <property type="molecule type" value="Genomic_DNA"/>
</dbReference>
<dbReference type="InterPro" id="IPR036084">
    <property type="entry name" value="Ser_inhib-like_sf"/>
</dbReference>
<evidence type="ECO:0000313" key="4">
    <source>
        <dbReference type="Proteomes" id="UP000837857"/>
    </source>
</evidence>
<proteinExistence type="predicted"/>
<evidence type="ECO:0000313" key="3">
    <source>
        <dbReference type="EMBL" id="CAH2040677.1"/>
    </source>
</evidence>
<keyword evidence="1" id="KW-1133">Transmembrane helix</keyword>
<feature type="non-terminal residue" evidence="3">
    <location>
        <position position="116"/>
    </location>
</feature>
<dbReference type="Proteomes" id="UP000837857">
    <property type="component" value="Chromosome 12"/>
</dbReference>
<reference evidence="3" key="1">
    <citation type="submission" date="2022-03" db="EMBL/GenBank/DDBJ databases">
        <authorList>
            <person name="Martin H S."/>
        </authorList>
    </citation>
    <scope>NUCLEOTIDE SEQUENCE</scope>
</reference>
<keyword evidence="1" id="KW-0472">Membrane</keyword>
<dbReference type="Pfam" id="PF01826">
    <property type="entry name" value="TIL"/>
    <property type="match status" value="1"/>
</dbReference>